<dbReference type="PANTHER" id="PTHR13026:SF0">
    <property type="entry name" value="RIBOSOMAL RNA PROCESSING 1B"/>
    <property type="match status" value="1"/>
</dbReference>
<evidence type="ECO:0000256" key="3">
    <source>
        <dbReference type="ARBA" id="ARBA00022552"/>
    </source>
</evidence>
<dbReference type="OrthoDB" id="2019504at2759"/>
<evidence type="ECO:0000313" key="7">
    <source>
        <dbReference type="Proteomes" id="UP000235388"/>
    </source>
</evidence>
<feature type="region of interest" description="Disordered" evidence="5">
    <location>
        <begin position="1"/>
        <end position="58"/>
    </location>
</feature>
<dbReference type="GO" id="GO:0005634">
    <property type="term" value="C:nucleus"/>
    <property type="evidence" value="ECO:0007669"/>
    <property type="project" value="UniProtKB-SubCell"/>
</dbReference>
<gene>
    <name evidence="6" type="ORF">PCANC_27463</name>
</gene>
<dbReference type="GO" id="GO:0006364">
    <property type="term" value="P:rRNA processing"/>
    <property type="evidence" value="ECO:0007669"/>
    <property type="project" value="UniProtKB-KW"/>
</dbReference>
<proteinExistence type="inferred from homology"/>
<dbReference type="PANTHER" id="PTHR13026">
    <property type="entry name" value="NNP-1 PROTEIN NOVEL NUCLEAR PROTEIN 1 NOP52"/>
    <property type="match status" value="1"/>
</dbReference>
<dbReference type="EMBL" id="PGCJ01001260">
    <property type="protein sequence ID" value="PLW07047.1"/>
    <property type="molecule type" value="Genomic_DNA"/>
</dbReference>
<dbReference type="Pfam" id="PF05997">
    <property type="entry name" value="Nop52"/>
    <property type="match status" value="1"/>
</dbReference>
<keyword evidence="4" id="KW-0539">Nucleus</keyword>
<evidence type="ECO:0000313" key="6">
    <source>
        <dbReference type="EMBL" id="PLW07047.1"/>
    </source>
</evidence>
<accession>A0A2N5S1C0</accession>
<reference evidence="6 7" key="1">
    <citation type="submission" date="2017-11" db="EMBL/GenBank/DDBJ databases">
        <title>De novo assembly and phasing of dikaryotic genomes from two isolates of Puccinia coronata f. sp. avenae, the causal agent of oat crown rust.</title>
        <authorList>
            <person name="Miller M.E."/>
            <person name="Zhang Y."/>
            <person name="Omidvar V."/>
            <person name="Sperschneider J."/>
            <person name="Schwessinger B."/>
            <person name="Raley C."/>
            <person name="Palmer J.M."/>
            <person name="Garnica D."/>
            <person name="Upadhyaya N."/>
            <person name="Rathjen J."/>
            <person name="Taylor J.M."/>
            <person name="Park R.F."/>
            <person name="Dodds P.N."/>
            <person name="Hirsch C.D."/>
            <person name="Kianian S.F."/>
            <person name="Figueroa M."/>
        </authorList>
    </citation>
    <scope>NUCLEOTIDE SEQUENCE [LARGE SCALE GENOMIC DNA]</scope>
    <source>
        <strain evidence="6">12NC29</strain>
    </source>
</reference>
<dbReference type="AlphaFoldDB" id="A0A2N5S1C0"/>
<dbReference type="InterPro" id="IPR010301">
    <property type="entry name" value="RRP1"/>
</dbReference>
<comment type="subcellular location">
    <subcellularLocation>
        <location evidence="1">Nucleus</location>
    </subcellularLocation>
</comment>
<keyword evidence="7" id="KW-1185">Reference proteome</keyword>
<dbReference type="STRING" id="200324.A0A2N5S1C0"/>
<dbReference type="GO" id="GO:0030688">
    <property type="term" value="C:preribosome, small subunit precursor"/>
    <property type="evidence" value="ECO:0007669"/>
    <property type="project" value="InterPro"/>
</dbReference>
<name>A0A2N5S1C0_9BASI</name>
<evidence type="ECO:0000256" key="1">
    <source>
        <dbReference type="ARBA" id="ARBA00004123"/>
    </source>
</evidence>
<comment type="similarity">
    <text evidence="2">Belongs to the RRP1 family.</text>
</comment>
<keyword evidence="3" id="KW-0698">rRNA processing</keyword>
<evidence type="ECO:0000256" key="5">
    <source>
        <dbReference type="SAM" id="MobiDB-lite"/>
    </source>
</evidence>
<dbReference type="Proteomes" id="UP000235388">
    <property type="component" value="Unassembled WGS sequence"/>
</dbReference>
<protein>
    <submittedName>
        <fullName evidence="6">Uncharacterized protein</fullName>
    </submittedName>
</protein>
<comment type="caution">
    <text evidence="6">The sequence shown here is derived from an EMBL/GenBank/DDBJ whole genome shotgun (WGS) entry which is preliminary data.</text>
</comment>
<sequence>MQPEEEQSTMSTSMTTSKKRKPTGRSNLETGLEAPQKKKASSGRTQKASLKGDVPPLGKFLASNDKATRDRAVNALRKFLSGHVEPEEDIFQNDLFETQLPRDKWEQLEPQNVRLDQIELAKLYKGLFYCFWMSDKPVIQQHLAQELADLCLIIRPAQTSGDPLLDQIFTTQTALSFWKQFWTALGCEWQGVDKHRLDKYLLLMRRFVEVAFKILQRAHWHPKAIESWSELLKETVFNVADFKTPLSITYHVTDIFLEELNRVLEKRSDRPAPIVPLLAPLIHSLSQSRPGTATFRKLIEHVFEPLFANLEFFISHRTKIPESSTIDIYDSFETSLISSTNQPAASGTRSDFQAIRTDLLSLLFQAGSNHLCLDSNRKKIYNYWYSKRGIDDDEEDQPTEDAK</sequence>
<evidence type="ECO:0000256" key="4">
    <source>
        <dbReference type="ARBA" id="ARBA00023242"/>
    </source>
</evidence>
<evidence type="ECO:0000256" key="2">
    <source>
        <dbReference type="ARBA" id="ARBA00006374"/>
    </source>
</evidence>
<organism evidence="6 7">
    <name type="scientific">Puccinia coronata f. sp. avenae</name>
    <dbReference type="NCBI Taxonomy" id="200324"/>
    <lineage>
        <taxon>Eukaryota</taxon>
        <taxon>Fungi</taxon>
        <taxon>Dikarya</taxon>
        <taxon>Basidiomycota</taxon>
        <taxon>Pucciniomycotina</taxon>
        <taxon>Pucciniomycetes</taxon>
        <taxon>Pucciniales</taxon>
        <taxon>Pucciniaceae</taxon>
        <taxon>Puccinia</taxon>
    </lineage>
</organism>